<reference evidence="2" key="1">
    <citation type="submission" date="2016-10" db="EMBL/GenBank/DDBJ databases">
        <authorList>
            <person name="Varghese N."/>
            <person name="Submissions S."/>
        </authorList>
    </citation>
    <scope>NUCLEOTIDE SEQUENCE [LARGE SCALE GENOMIC DNA]</scope>
    <source>
        <strain evidence="2">CGMCC 1.3703</strain>
    </source>
</reference>
<dbReference type="Proteomes" id="UP000198860">
    <property type="component" value="Unassembled WGS sequence"/>
</dbReference>
<dbReference type="STRING" id="240303.SAMN05421677_106153"/>
<evidence type="ECO:0000313" key="1">
    <source>
        <dbReference type="EMBL" id="SDO61093.1"/>
    </source>
</evidence>
<dbReference type="AlphaFoldDB" id="A0A1H0KZ84"/>
<evidence type="ECO:0000313" key="2">
    <source>
        <dbReference type="Proteomes" id="UP000198860"/>
    </source>
</evidence>
<name>A0A1H0KZ84_HALAD</name>
<organism evidence="1 2">
    <name type="scientific">Halobacillus aidingensis</name>
    <dbReference type="NCBI Taxonomy" id="240303"/>
    <lineage>
        <taxon>Bacteria</taxon>
        <taxon>Bacillati</taxon>
        <taxon>Bacillota</taxon>
        <taxon>Bacilli</taxon>
        <taxon>Bacillales</taxon>
        <taxon>Bacillaceae</taxon>
        <taxon>Halobacillus</taxon>
    </lineage>
</organism>
<dbReference type="EMBL" id="FNIZ01000006">
    <property type="protein sequence ID" value="SDO61093.1"/>
    <property type="molecule type" value="Genomic_DNA"/>
</dbReference>
<protein>
    <submittedName>
        <fullName evidence="1">Uncharacterized protein</fullName>
    </submittedName>
</protein>
<accession>A0A1H0KZ84</accession>
<dbReference type="OrthoDB" id="2973755at2"/>
<sequence length="65" mass="7583">MGWKETMQEMNEVHSVCWMCKKELREYEVCTVTDGATLEIDFCFECYGKHGGDVGLSEKDTFQMF</sequence>
<proteinExistence type="predicted"/>
<dbReference type="RefSeq" id="WP_089652033.1">
    <property type="nucleotide sequence ID" value="NZ_FNIZ01000006.1"/>
</dbReference>
<gene>
    <name evidence="1" type="ORF">SAMN05421677_106153</name>
</gene>
<keyword evidence="2" id="KW-1185">Reference proteome</keyword>